<keyword evidence="1" id="KW-0433">Leucine-rich repeat</keyword>
<dbReference type="InterPro" id="IPR001611">
    <property type="entry name" value="Leu-rich_rpt"/>
</dbReference>
<organism evidence="5 6">
    <name type="scientific">Halocaridina rubra</name>
    <name type="common">Hawaiian red shrimp</name>
    <dbReference type="NCBI Taxonomy" id="373956"/>
    <lineage>
        <taxon>Eukaryota</taxon>
        <taxon>Metazoa</taxon>
        <taxon>Ecdysozoa</taxon>
        <taxon>Arthropoda</taxon>
        <taxon>Crustacea</taxon>
        <taxon>Multicrustacea</taxon>
        <taxon>Malacostraca</taxon>
        <taxon>Eumalacostraca</taxon>
        <taxon>Eucarida</taxon>
        <taxon>Decapoda</taxon>
        <taxon>Pleocyemata</taxon>
        <taxon>Caridea</taxon>
        <taxon>Atyoidea</taxon>
        <taxon>Atyidae</taxon>
        <taxon>Halocaridina</taxon>
    </lineage>
</organism>
<dbReference type="InterPro" id="IPR025875">
    <property type="entry name" value="Leu-rich_rpt_4"/>
</dbReference>
<dbReference type="GO" id="GO:0016020">
    <property type="term" value="C:membrane"/>
    <property type="evidence" value="ECO:0007669"/>
    <property type="project" value="TreeGrafter"/>
</dbReference>
<dbReference type="PANTHER" id="PTHR24364">
    <property type="entry name" value="LP06937P"/>
    <property type="match status" value="1"/>
</dbReference>
<comment type="caution">
    <text evidence="5">The sequence shown here is derived from an EMBL/GenBank/DDBJ whole genome shotgun (WGS) entry which is preliminary data.</text>
</comment>
<feature type="signal peptide" evidence="4">
    <location>
        <begin position="1"/>
        <end position="20"/>
    </location>
</feature>
<reference evidence="5 6" key="1">
    <citation type="submission" date="2023-11" db="EMBL/GenBank/DDBJ databases">
        <title>Halocaridina rubra genome assembly.</title>
        <authorList>
            <person name="Smith C."/>
        </authorList>
    </citation>
    <scope>NUCLEOTIDE SEQUENCE [LARGE SCALE GENOMIC DNA]</scope>
    <source>
        <strain evidence="5">EP-1</strain>
        <tissue evidence="5">Whole</tissue>
    </source>
</reference>
<dbReference type="Pfam" id="PF12799">
    <property type="entry name" value="LRR_4"/>
    <property type="match status" value="1"/>
</dbReference>
<feature type="chain" id="PRO_5042868083" evidence="4">
    <location>
        <begin position="21"/>
        <end position="349"/>
    </location>
</feature>
<keyword evidence="2 4" id="KW-0732">Signal</keyword>
<accession>A0AAN8WXS9</accession>
<evidence type="ECO:0000313" key="5">
    <source>
        <dbReference type="EMBL" id="KAK7070458.1"/>
    </source>
</evidence>
<evidence type="ECO:0000256" key="1">
    <source>
        <dbReference type="ARBA" id="ARBA00022614"/>
    </source>
</evidence>
<evidence type="ECO:0000256" key="2">
    <source>
        <dbReference type="ARBA" id="ARBA00022729"/>
    </source>
</evidence>
<dbReference type="SUPFAM" id="SSF52058">
    <property type="entry name" value="L domain-like"/>
    <property type="match status" value="1"/>
</dbReference>
<evidence type="ECO:0000313" key="6">
    <source>
        <dbReference type="Proteomes" id="UP001381693"/>
    </source>
</evidence>
<dbReference type="PANTHER" id="PTHR24364:SF18">
    <property type="entry name" value="LP06937P"/>
    <property type="match status" value="1"/>
</dbReference>
<dbReference type="EMBL" id="JAXCGZ010015355">
    <property type="protein sequence ID" value="KAK7070458.1"/>
    <property type="molecule type" value="Genomic_DNA"/>
</dbReference>
<evidence type="ECO:0000256" key="3">
    <source>
        <dbReference type="ARBA" id="ARBA00022737"/>
    </source>
</evidence>
<keyword evidence="6" id="KW-1185">Reference proteome</keyword>
<gene>
    <name evidence="5" type="ORF">SK128_002722</name>
</gene>
<dbReference type="AlphaFoldDB" id="A0AAN8WXS9"/>
<sequence length="349" mass="39877">MSYFAIIIFTSLLFGHVCYSDEETKFPSCPLYSDIYPCTCYWDTDLNQPDLDCRNIVNLNELIAIFQTAFFPEKRFWRIRLSGAQLGDLPEDLFNDVQFDEVRMNNCNITSVHPEAFRSSKPNMDTMELYSNLLTDDSFPWSTLGEYLRLWRVHLHHNLFTRFPVLTSLAIEDINLWETPISTFSGVSFEGAPNLRIIDVNPNIIGFAEDSFISLQNLEELHLNNNQLGDLEEGQIVLNSPNFKYLYLNNNSISDIHPNAITGVTSTRLKLFLEDNLLTTVKEEVFLPLMSRMLDGWGELDLEGNPLVCDCEMYWLLSNATLLSNIRSGSCNGTELADVDISAWNCSLT</sequence>
<name>A0AAN8WXS9_HALRR</name>
<proteinExistence type="predicted"/>
<dbReference type="InterPro" id="IPR032675">
    <property type="entry name" value="LRR_dom_sf"/>
</dbReference>
<dbReference type="Proteomes" id="UP001381693">
    <property type="component" value="Unassembled WGS sequence"/>
</dbReference>
<protein>
    <submittedName>
        <fullName evidence="5">Uncharacterized protein</fullName>
    </submittedName>
</protein>
<dbReference type="Gene3D" id="3.80.10.10">
    <property type="entry name" value="Ribonuclease Inhibitor"/>
    <property type="match status" value="3"/>
</dbReference>
<dbReference type="InterPro" id="IPR052286">
    <property type="entry name" value="Wnt_signaling_inhibitor"/>
</dbReference>
<dbReference type="PROSITE" id="PS51450">
    <property type="entry name" value="LRR"/>
    <property type="match status" value="1"/>
</dbReference>
<keyword evidence="3" id="KW-0677">Repeat</keyword>
<evidence type="ECO:0000256" key="4">
    <source>
        <dbReference type="SAM" id="SignalP"/>
    </source>
</evidence>